<keyword evidence="1" id="KW-0812">Transmembrane</keyword>
<dbReference type="PANTHER" id="PTHR10098:SF108">
    <property type="entry name" value="TETRATRICOPEPTIDE REPEAT PROTEIN 28"/>
    <property type="match status" value="1"/>
</dbReference>
<dbReference type="PANTHER" id="PTHR10098">
    <property type="entry name" value="RAPSYN-RELATED"/>
    <property type="match status" value="1"/>
</dbReference>
<dbReference type="Gene3D" id="1.25.40.10">
    <property type="entry name" value="Tetratricopeptide repeat domain"/>
    <property type="match status" value="2"/>
</dbReference>
<keyword evidence="1" id="KW-1133">Transmembrane helix</keyword>
<dbReference type="InterPro" id="IPR024983">
    <property type="entry name" value="CHAT_dom"/>
</dbReference>
<dbReference type="Pfam" id="PF12770">
    <property type="entry name" value="CHAT"/>
    <property type="match status" value="1"/>
</dbReference>
<protein>
    <submittedName>
        <fullName evidence="4">CHAT domain-containing protein</fullName>
    </submittedName>
</protein>
<keyword evidence="5" id="KW-1185">Reference proteome</keyword>
<dbReference type="RefSeq" id="WP_066256664.1">
    <property type="nucleotide sequence ID" value="NZ_VSKL01000008.1"/>
</dbReference>
<dbReference type="SUPFAM" id="SSF48452">
    <property type="entry name" value="TPR-like"/>
    <property type="match status" value="2"/>
</dbReference>
<accession>A0A5D0QPL0</accession>
<evidence type="ECO:0000256" key="2">
    <source>
        <dbReference type="SAM" id="SignalP"/>
    </source>
</evidence>
<dbReference type="InterPro" id="IPR011990">
    <property type="entry name" value="TPR-like_helical_dom_sf"/>
</dbReference>
<reference evidence="4 5" key="1">
    <citation type="submission" date="2019-08" db="EMBL/GenBank/DDBJ databases">
        <title>Genomes of Antarctic Bizionia species.</title>
        <authorList>
            <person name="Bowman J.P."/>
        </authorList>
    </citation>
    <scope>NUCLEOTIDE SEQUENCE [LARGE SCALE GENOMIC DNA]</scope>
    <source>
        <strain evidence="4 5">APA-1</strain>
    </source>
</reference>
<dbReference type="AlphaFoldDB" id="A0A5D0QPL0"/>
<comment type="caution">
    <text evidence="4">The sequence shown here is derived from an EMBL/GenBank/DDBJ whole genome shotgun (WGS) entry which is preliminary data.</text>
</comment>
<evidence type="ECO:0000313" key="5">
    <source>
        <dbReference type="Proteomes" id="UP000324358"/>
    </source>
</evidence>
<organism evidence="4 5">
    <name type="scientific">Bizionia algoritergicola</name>
    <dbReference type="NCBI Taxonomy" id="291187"/>
    <lineage>
        <taxon>Bacteria</taxon>
        <taxon>Pseudomonadati</taxon>
        <taxon>Bacteroidota</taxon>
        <taxon>Flavobacteriia</taxon>
        <taxon>Flavobacteriales</taxon>
        <taxon>Flavobacteriaceae</taxon>
        <taxon>Bizionia</taxon>
    </lineage>
</organism>
<dbReference type="EMBL" id="VSKL01000008">
    <property type="protein sequence ID" value="TYB70641.1"/>
    <property type="molecule type" value="Genomic_DNA"/>
</dbReference>
<feature type="transmembrane region" description="Helical" evidence="1">
    <location>
        <begin position="893"/>
        <end position="911"/>
    </location>
</feature>
<proteinExistence type="predicted"/>
<feature type="domain" description="CHAT" evidence="3">
    <location>
        <begin position="615"/>
        <end position="883"/>
    </location>
</feature>
<evidence type="ECO:0000313" key="4">
    <source>
        <dbReference type="EMBL" id="TYB70641.1"/>
    </source>
</evidence>
<evidence type="ECO:0000256" key="1">
    <source>
        <dbReference type="SAM" id="Phobius"/>
    </source>
</evidence>
<dbReference type="Proteomes" id="UP000324358">
    <property type="component" value="Unassembled WGS sequence"/>
</dbReference>
<sequence>MRYYYLLIFLVLTAFCSYAQEDFLIDEIGDNLNEDFGKAYQYYYSNKDSTYFYFNRVKQTANKYNFIEYQLEALIRESWAASFHNDLYIIKENIQQLDSIQLNNKKELDTIYLKNYYTSSITYTKGLYEYDLNNYKPALMHFNEFIRTCEENQNYYEDTEILKLYLSATTFVGKLYVNEGKYKLAKDFYEKTLRTINQNTGFDMSFSNNIQILLADIHQKEGQFEKANASILKVLHYYIDVTKNSNRIITSYQRIIDNHLKLKQTDSAIYYLQKMKPFVTEAHPLFDRYYTSSAHISEAEGNYAEAEVDLQTVIDILKANPQSIENNKLAQAYQEMGSLHMQFNQPKKALVQYQFAEQNLKENKTTINQTKYLQLLKHKTQALNSLELYNPSLETTHEAIAILDALKPTFKNNSDKLFLIDDAFPVFESALEANFKLYQETQLDSLIDTAFYYSEKSKSVLLMEALLSTKATKFANIPNHIIEEEQILKSRITYLEKQLNTAKNTDLEAELFDTQNSYRELITKIETDYKTYYDLKYNSEVISLPELQKFLKPNTALISYFYGNDAIYSITITKNSKAIQQLKRDVVLDEAIISVYNMLNNPKSDLEALNKKTFQLYSQFVAPSIENVSEKNIIIIADGLLNYLPFSSLSVTGSTEYLVENRAISYVNSATLLQQLSDGESINNKVLAFAPSFDGQDTNNLLSLPNNKNEATDILNYFNGKTLTESQATLQNFNTESADFGLLHFATHAILDDENPEYSYLAFQPDGNSNLLYVSDLYNLNSNTSLVTLSACESGMGDLKRGEGFISLARGFYFSGAKSIASTLWKINDGSSSKIMDAFYKNLSEGDDKNVALQKAQSAFIHDNSQNALAHPYYWSGFVISGNMQAIETTNNWMWYTLGTLSFLVLLFLFIKRRKSN</sequence>
<dbReference type="SMART" id="SM00028">
    <property type="entry name" value="TPR"/>
    <property type="match status" value="4"/>
</dbReference>
<feature type="chain" id="PRO_5022855379" evidence="2">
    <location>
        <begin position="20"/>
        <end position="917"/>
    </location>
</feature>
<dbReference type="OrthoDB" id="9771112at2"/>
<name>A0A5D0QPL0_9FLAO</name>
<keyword evidence="2" id="KW-0732">Signal</keyword>
<feature type="signal peptide" evidence="2">
    <location>
        <begin position="1"/>
        <end position="19"/>
    </location>
</feature>
<evidence type="ECO:0000259" key="3">
    <source>
        <dbReference type="Pfam" id="PF12770"/>
    </source>
</evidence>
<dbReference type="InterPro" id="IPR019734">
    <property type="entry name" value="TPR_rpt"/>
</dbReference>
<keyword evidence="1" id="KW-0472">Membrane</keyword>
<gene>
    <name evidence="4" type="ORF">ES675_15840</name>
</gene>